<comment type="caution">
    <text evidence="1">The sequence shown here is derived from an EMBL/GenBank/DDBJ whole genome shotgun (WGS) entry which is preliminary data.</text>
</comment>
<dbReference type="AlphaFoldDB" id="A0A6S7LHA3"/>
<accession>A0A6S7LHA3</accession>
<proteinExistence type="predicted"/>
<dbReference type="Proteomes" id="UP001152795">
    <property type="component" value="Unassembled WGS sequence"/>
</dbReference>
<protein>
    <submittedName>
        <fullName evidence="1">Uncharacterized protein</fullName>
    </submittedName>
</protein>
<evidence type="ECO:0000313" key="2">
    <source>
        <dbReference type="Proteomes" id="UP001152795"/>
    </source>
</evidence>
<reference evidence="1" key="1">
    <citation type="submission" date="2020-04" db="EMBL/GenBank/DDBJ databases">
        <authorList>
            <person name="Alioto T."/>
            <person name="Alioto T."/>
            <person name="Gomez Garrido J."/>
        </authorList>
    </citation>
    <scope>NUCLEOTIDE SEQUENCE</scope>
    <source>
        <strain evidence="1">A484AB</strain>
    </source>
</reference>
<dbReference type="EMBL" id="CACRXK020018057">
    <property type="protein sequence ID" value="CAB4032019.1"/>
    <property type="molecule type" value="Genomic_DNA"/>
</dbReference>
<name>A0A6S7LHA3_PARCT</name>
<feature type="non-terminal residue" evidence="1">
    <location>
        <position position="93"/>
    </location>
</feature>
<organism evidence="1 2">
    <name type="scientific">Paramuricea clavata</name>
    <name type="common">Red gorgonian</name>
    <name type="synonym">Violescent sea-whip</name>
    <dbReference type="NCBI Taxonomy" id="317549"/>
    <lineage>
        <taxon>Eukaryota</taxon>
        <taxon>Metazoa</taxon>
        <taxon>Cnidaria</taxon>
        <taxon>Anthozoa</taxon>
        <taxon>Octocorallia</taxon>
        <taxon>Malacalcyonacea</taxon>
        <taxon>Plexauridae</taxon>
        <taxon>Paramuricea</taxon>
    </lineage>
</organism>
<sequence length="93" mass="10784">MHNKHNSHAFICKTIRRYTSNKPEELIESANPKKITNELNSYFALVGNSTADSVKKLGQEHHIPVIEHQPIKRYPEPEQFSHSQIPREEHVAM</sequence>
<keyword evidence="2" id="KW-1185">Reference proteome</keyword>
<gene>
    <name evidence="1" type="ORF">PACLA_8A058254</name>
</gene>
<evidence type="ECO:0000313" key="1">
    <source>
        <dbReference type="EMBL" id="CAB4032019.1"/>
    </source>
</evidence>